<dbReference type="Pfam" id="PF11377">
    <property type="entry name" value="DUF3180"/>
    <property type="match status" value="1"/>
</dbReference>
<name>A0A3L6ZXH8_9MICO</name>
<feature type="transmembrane region" description="Helical" evidence="1">
    <location>
        <begin position="75"/>
        <end position="96"/>
    </location>
</feature>
<proteinExistence type="predicted"/>
<evidence type="ECO:0000313" key="3">
    <source>
        <dbReference type="Proteomes" id="UP000272503"/>
    </source>
</evidence>
<dbReference type="InterPro" id="IPR021517">
    <property type="entry name" value="DUF3180"/>
</dbReference>
<feature type="transmembrane region" description="Helical" evidence="1">
    <location>
        <begin position="152"/>
        <end position="172"/>
    </location>
</feature>
<keyword evidence="3" id="KW-1185">Reference proteome</keyword>
<feature type="transmembrane region" description="Helical" evidence="1">
    <location>
        <begin position="42"/>
        <end position="63"/>
    </location>
</feature>
<protein>
    <submittedName>
        <fullName evidence="2">DUF3180 domain-containing protein</fullName>
    </submittedName>
</protein>
<dbReference type="OrthoDB" id="5125751at2"/>
<keyword evidence="1" id="KW-0812">Transmembrane</keyword>
<feature type="transmembrane region" description="Helical" evidence="1">
    <location>
        <begin position="117"/>
        <end position="140"/>
    </location>
</feature>
<organism evidence="2 3">
    <name type="scientific">Mycetocola tolaasinivorans</name>
    <dbReference type="NCBI Taxonomy" id="76635"/>
    <lineage>
        <taxon>Bacteria</taxon>
        <taxon>Bacillati</taxon>
        <taxon>Actinomycetota</taxon>
        <taxon>Actinomycetes</taxon>
        <taxon>Micrococcales</taxon>
        <taxon>Microbacteriaceae</taxon>
        <taxon>Mycetocola</taxon>
    </lineage>
</organism>
<keyword evidence="1" id="KW-0472">Membrane</keyword>
<sequence length="194" mass="19957">MARARRSGVPARIRLRGRTSRRAACDAGPRERNGHPVKRTSIGSLFGILVVGAAIGALTNLTLAGIGRPLLNPAVSLPITLILIAGITVFLAARIYRAVRATPRRPVDSFYAMRILVLAKAEAVTGALLCGIGLGLLGFLLSRAVGPALNSWGPVVAATVGALILCAGGLIAEHLCTLPEDTDDDLPGAASPSA</sequence>
<comment type="caution">
    <text evidence="2">The sequence shown here is derived from an EMBL/GenBank/DDBJ whole genome shotgun (WGS) entry which is preliminary data.</text>
</comment>
<accession>A0A3L6ZXH8</accession>
<gene>
    <name evidence="2" type="ORF">D9V32_15915</name>
</gene>
<dbReference type="AlphaFoldDB" id="A0A3L6ZXH8"/>
<evidence type="ECO:0000256" key="1">
    <source>
        <dbReference type="SAM" id="Phobius"/>
    </source>
</evidence>
<reference evidence="2 3" key="1">
    <citation type="submission" date="2018-10" db="EMBL/GenBank/DDBJ databases">
        <authorList>
            <person name="Li J."/>
        </authorList>
    </citation>
    <scope>NUCLEOTIDE SEQUENCE [LARGE SCALE GENOMIC DNA]</scope>
    <source>
        <strain evidence="2 3">IF 016277</strain>
    </source>
</reference>
<dbReference type="Proteomes" id="UP000272503">
    <property type="component" value="Unassembled WGS sequence"/>
</dbReference>
<evidence type="ECO:0000313" key="2">
    <source>
        <dbReference type="EMBL" id="RLP71842.1"/>
    </source>
</evidence>
<dbReference type="EMBL" id="RCUX01000021">
    <property type="protein sequence ID" value="RLP71842.1"/>
    <property type="molecule type" value="Genomic_DNA"/>
</dbReference>
<keyword evidence="1" id="KW-1133">Transmembrane helix</keyword>